<organism evidence="18 19">
    <name type="scientific">Mya arenaria</name>
    <name type="common">Soft-shell clam</name>
    <dbReference type="NCBI Taxonomy" id="6604"/>
    <lineage>
        <taxon>Eukaryota</taxon>
        <taxon>Metazoa</taxon>
        <taxon>Spiralia</taxon>
        <taxon>Lophotrochozoa</taxon>
        <taxon>Mollusca</taxon>
        <taxon>Bivalvia</taxon>
        <taxon>Autobranchia</taxon>
        <taxon>Heteroconchia</taxon>
        <taxon>Euheterodonta</taxon>
        <taxon>Imparidentia</taxon>
        <taxon>Neoheterodontei</taxon>
        <taxon>Myida</taxon>
        <taxon>Myoidea</taxon>
        <taxon>Myidae</taxon>
        <taxon>Mya</taxon>
    </lineage>
</organism>
<evidence type="ECO:0000256" key="9">
    <source>
        <dbReference type="ARBA" id="ARBA00022679"/>
    </source>
</evidence>
<feature type="compositionally biased region" description="Polar residues" evidence="16">
    <location>
        <begin position="29"/>
        <end position="48"/>
    </location>
</feature>
<evidence type="ECO:0000256" key="6">
    <source>
        <dbReference type="ARBA" id="ARBA00016813"/>
    </source>
</evidence>
<keyword evidence="10" id="KW-0547">Nucleotide-binding</keyword>
<evidence type="ECO:0000256" key="10">
    <source>
        <dbReference type="ARBA" id="ARBA00022741"/>
    </source>
</evidence>
<feature type="region of interest" description="Disordered" evidence="16">
    <location>
        <begin position="1"/>
        <end position="54"/>
    </location>
</feature>
<dbReference type="Pfam" id="PF00069">
    <property type="entry name" value="Pkinase"/>
    <property type="match status" value="1"/>
</dbReference>
<dbReference type="SMART" id="SM00220">
    <property type="entry name" value="S_TKc"/>
    <property type="match status" value="1"/>
</dbReference>
<feature type="domain" description="Protein kinase" evidence="17">
    <location>
        <begin position="435"/>
        <end position="731"/>
    </location>
</feature>
<dbReference type="PANTHER" id="PTHR22961:SF16">
    <property type="entry name" value="SERINE_THREONINE-PROTEIN KINASE 40"/>
    <property type="match status" value="1"/>
</dbReference>
<evidence type="ECO:0000259" key="17">
    <source>
        <dbReference type="PROSITE" id="PS50011"/>
    </source>
</evidence>
<evidence type="ECO:0000256" key="16">
    <source>
        <dbReference type="SAM" id="MobiDB-lite"/>
    </source>
</evidence>
<dbReference type="PROSITE" id="PS00108">
    <property type="entry name" value="PROTEIN_KINASE_ST"/>
    <property type="match status" value="1"/>
</dbReference>
<dbReference type="InterPro" id="IPR024104">
    <property type="entry name" value="Tribbles/Ser_Thr_kinase_40"/>
</dbReference>
<evidence type="ECO:0000256" key="2">
    <source>
        <dbReference type="ARBA" id="ARBA00004123"/>
    </source>
</evidence>
<keyword evidence="8" id="KW-0723">Serine/threonine-protein kinase</keyword>
<dbReference type="InterPro" id="IPR008271">
    <property type="entry name" value="Ser/Thr_kinase_AS"/>
</dbReference>
<dbReference type="EC" id="2.7.11.1" evidence="5"/>
<reference evidence="18" key="1">
    <citation type="submission" date="2022-11" db="EMBL/GenBank/DDBJ databases">
        <title>Centuries of genome instability and evolution in soft-shell clam transmissible cancer (bioRxiv).</title>
        <authorList>
            <person name="Hart S.F.M."/>
            <person name="Yonemitsu M.A."/>
            <person name="Giersch R.M."/>
            <person name="Beal B.F."/>
            <person name="Arriagada G."/>
            <person name="Davis B.W."/>
            <person name="Ostrander E.A."/>
            <person name="Goff S.P."/>
            <person name="Metzger M.J."/>
        </authorList>
    </citation>
    <scope>NUCLEOTIDE SEQUENCE</scope>
    <source>
        <strain evidence="18">MELC-2E11</strain>
        <tissue evidence="18">Siphon/mantle</tissue>
    </source>
</reference>
<feature type="compositionally biased region" description="Basic and acidic residues" evidence="16">
    <location>
        <begin position="404"/>
        <end position="419"/>
    </location>
</feature>
<dbReference type="InterPro" id="IPR000719">
    <property type="entry name" value="Prot_kinase_dom"/>
</dbReference>
<evidence type="ECO:0000256" key="11">
    <source>
        <dbReference type="ARBA" id="ARBA00022777"/>
    </source>
</evidence>
<comment type="catalytic activity">
    <reaction evidence="15">
        <text>L-seryl-[protein] + ATP = O-phospho-L-seryl-[protein] + ADP + H(+)</text>
        <dbReference type="Rhea" id="RHEA:17989"/>
        <dbReference type="Rhea" id="RHEA-COMP:9863"/>
        <dbReference type="Rhea" id="RHEA-COMP:11604"/>
        <dbReference type="ChEBI" id="CHEBI:15378"/>
        <dbReference type="ChEBI" id="CHEBI:29999"/>
        <dbReference type="ChEBI" id="CHEBI:30616"/>
        <dbReference type="ChEBI" id="CHEBI:83421"/>
        <dbReference type="ChEBI" id="CHEBI:456216"/>
        <dbReference type="EC" id="2.7.11.1"/>
    </reaction>
</comment>
<keyword evidence="12" id="KW-0067">ATP-binding</keyword>
<keyword evidence="11" id="KW-0418">Kinase</keyword>
<evidence type="ECO:0000256" key="13">
    <source>
        <dbReference type="ARBA" id="ARBA00023242"/>
    </source>
</evidence>
<proteinExistence type="inferred from homology"/>
<keyword evidence="7" id="KW-0963">Cytoplasm</keyword>
<keyword evidence="19" id="KW-1185">Reference proteome</keyword>
<comment type="function">
    <text evidence="1">May be a negative regulator of NF-kappa-B and p53-mediated gene transcription.</text>
</comment>
<protein>
    <recommendedName>
        <fullName evidence="6">Serine/threonine-protein kinase 40</fullName>
        <ecNumber evidence="5">2.7.11.1</ecNumber>
    </recommendedName>
</protein>
<dbReference type="Proteomes" id="UP001164746">
    <property type="component" value="Chromosome 6"/>
</dbReference>
<accession>A0ABY7EB06</accession>
<feature type="compositionally biased region" description="Polar residues" evidence="16">
    <location>
        <begin position="104"/>
        <end position="120"/>
    </location>
</feature>
<feature type="region of interest" description="Disordered" evidence="16">
    <location>
        <begin position="804"/>
        <end position="824"/>
    </location>
</feature>
<feature type="region of interest" description="Disordered" evidence="16">
    <location>
        <begin position="104"/>
        <end position="133"/>
    </location>
</feature>
<evidence type="ECO:0000256" key="15">
    <source>
        <dbReference type="ARBA" id="ARBA00048679"/>
    </source>
</evidence>
<dbReference type="CDD" id="cd13974">
    <property type="entry name" value="STKc_SHIK"/>
    <property type="match status" value="1"/>
</dbReference>
<feature type="compositionally biased region" description="Polar residues" evidence="16">
    <location>
        <begin position="75"/>
        <end position="92"/>
    </location>
</feature>
<dbReference type="Gene3D" id="1.10.510.10">
    <property type="entry name" value="Transferase(Phosphotransferase) domain 1"/>
    <property type="match status" value="1"/>
</dbReference>
<feature type="region of interest" description="Disordered" evidence="16">
    <location>
        <begin position="69"/>
        <end position="92"/>
    </location>
</feature>
<dbReference type="InterPro" id="IPR024236">
    <property type="entry name" value="Ser/Thr_kinase_40"/>
</dbReference>
<keyword evidence="13" id="KW-0539">Nucleus</keyword>
<evidence type="ECO:0000256" key="14">
    <source>
        <dbReference type="ARBA" id="ARBA00047899"/>
    </source>
</evidence>
<dbReference type="PROSITE" id="PS50011">
    <property type="entry name" value="PROTEIN_KINASE_DOM"/>
    <property type="match status" value="1"/>
</dbReference>
<evidence type="ECO:0000313" key="18">
    <source>
        <dbReference type="EMBL" id="WAR07218.1"/>
    </source>
</evidence>
<evidence type="ECO:0000256" key="7">
    <source>
        <dbReference type="ARBA" id="ARBA00022490"/>
    </source>
</evidence>
<evidence type="ECO:0000313" key="19">
    <source>
        <dbReference type="Proteomes" id="UP001164746"/>
    </source>
</evidence>
<evidence type="ECO:0000256" key="1">
    <source>
        <dbReference type="ARBA" id="ARBA00003412"/>
    </source>
</evidence>
<gene>
    <name evidence="18" type="ORF">MAR_017176</name>
</gene>
<evidence type="ECO:0000256" key="12">
    <source>
        <dbReference type="ARBA" id="ARBA00022840"/>
    </source>
</evidence>
<keyword evidence="9" id="KW-0808">Transferase</keyword>
<evidence type="ECO:0000256" key="5">
    <source>
        <dbReference type="ARBA" id="ARBA00012513"/>
    </source>
</evidence>
<evidence type="ECO:0000256" key="4">
    <source>
        <dbReference type="ARBA" id="ARBA00006692"/>
    </source>
</evidence>
<feature type="compositionally biased region" description="Polar residues" evidence="16">
    <location>
        <begin position="813"/>
        <end position="823"/>
    </location>
</feature>
<sequence length="852" mass="94155">MKKSGTGSAEGGQEKAPTAEQRRPCIARTGQQAHVTGSSFHTTPGDHSSTGRHGRIHLHQPYLLSALASGHGQGLPNSSEGVSSNLNDGNSDWQRTLRYTQVKSRQRVAQNDTPSLNNIHQPDIPDSQAASNQGSARLIPCMKRSHSVLSSESVKQNVIRPKSVPATLMSENQFNNINNSSLHVSRHRQPYDVGSLRVEGAARTSTPVDYQVPVFSNSDTVFTSSSPVPSPLCIDNGAAFPFTSTDYFVDNEIPMLELFPPLRTQGHTTTTPPLSLGSRTHESERSLQIPNPFTQNLIIQQKMEQELQSVQRQLSLLRDEQIGIVNYGAKKRVVSTDSFVGASNTAKGVSATKPTDKSFPLIRFASGTRASNGAGPSRSLSVPVHRKAPADALGEENPLKRPHRGGDGVRLGEEKDGMVELRPPTPGGIKRAGPYLLGPRLGSSPVKSIVQCLARKDGTDKFYTLKILTLENGGRERTDDRQGKMLIHTEYSLLCLLRHQDGVVHHHGLFKDEAWEEKEHDGGGGKTEFTGRRRKRLCLVLDCLIPHEFSDQNSDLINLQHYVIKEKKLSEKEAIVIFYDIVRVVECLHKKNIVHRDLKLGNMVLNKRSRRITITNFCLGKHLVSENDLLLDQRGSPAYISPDVLSGSPYLGKPSDMWALGVVLFTMLYGQFPFYDSVPQELFRKIKAADFKIPNDMRVSEDTKAVVHRLLLMNPRQRLSATQVLDQLRAMNAPVGTLQVVPDIDDQSEEKKSLPTKQQLQSSTSKILSSIEVKIAPAPPQPPHVQSPQVMMMSPRVAAVRRRGQPGLHPPIQQMSSDAQPVSSAELLAHRQSMVQRQKGVIVTNRHQPNRS</sequence>
<comment type="subcellular location">
    <subcellularLocation>
        <location evidence="3">Cytoplasm</location>
    </subcellularLocation>
    <subcellularLocation>
        <location evidence="2">Nucleus</location>
    </subcellularLocation>
</comment>
<comment type="similarity">
    <text evidence="4">Belongs to the protein kinase superfamily. CAMK Ser/Thr protein kinase family.</text>
</comment>
<evidence type="ECO:0000256" key="8">
    <source>
        <dbReference type="ARBA" id="ARBA00022527"/>
    </source>
</evidence>
<dbReference type="InterPro" id="IPR011009">
    <property type="entry name" value="Kinase-like_dom_sf"/>
</dbReference>
<feature type="region of interest" description="Disordered" evidence="16">
    <location>
        <begin position="390"/>
        <end position="431"/>
    </location>
</feature>
<evidence type="ECO:0000256" key="3">
    <source>
        <dbReference type="ARBA" id="ARBA00004496"/>
    </source>
</evidence>
<dbReference type="SUPFAM" id="SSF56112">
    <property type="entry name" value="Protein kinase-like (PK-like)"/>
    <property type="match status" value="1"/>
</dbReference>
<dbReference type="PANTHER" id="PTHR22961">
    <property type="entry name" value="SER/THR PROTEIN KINASE-TRB"/>
    <property type="match status" value="1"/>
</dbReference>
<comment type="catalytic activity">
    <reaction evidence="14">
        <text>L-threonyl-[protein] + ATP = O-phospho-L-threonyl-[protein] + ADP + H(+)</text>
        <dbReference type="Rhea" id="RHEA:46608"/>
        <dbReference type="Rhea" id="RHEA-COMP:11060"/>
        <dbReference type="Rhea" id="RHEA-COMP:11605"/>
        <dbReference type="ChEBI" id="CHEBI:15378"/>
        <dbReference type="ChEBI" id="CHEBI:30013"/>
        <dbReference type="ChEBI" id="CHEBI:30616"/>
        <dbReference type="ChEBI" id="CHEBI:61977"/>
        <dbReference type="ChEBI" id="CHEBI:456216"/>
        <dbReference type="EC" id="2.7.11.1"/>
    </reaction>
</comment>
<name>A0ABY7EB06_MYAAR</name>
<dbReference type="EMBL" id="CP111017">
    <property type="protein sequence ID" value="WAR07218.1"/>
    <property type="molecule type" value="Genomic_DNA"/>
</dbReference>